<keyword evidence="13" id="KW-1185">Reference proteome</keyword>
<evidence type="ECO:0000256" key="4">
    <source>
        <dbReference type="ARBA" id="ARBA00022692"/>
    </source>
</evidence>
<comment type="pathway">
    <text evidence="2">Energy metabolism; oxidative phosphorylation.</text>
</comment>
<comment type="similarity">
    <text evidence="3">Belongs to the cytochrome c oxidase VIII family.</text>
</comment>
<protein>
    <submittedName>
        <fullName evidence="12">Uncharacterized protein</fullName>
    </submittedName>
</protein>
<organism evidence="12 13">
    <name type="scientific">Aldrovandia affinis</name>
    <dbReference type="NCBI Taxonomy" id="143900"/>
    <lineage>
        <taxon>Eukaryota</taxon>
        <taxon>Metazoa</taxon>
        <taxon>Chordata</taxon>
        <taxon>Craniata</taxon>
        <taxon>Vertebrata</taxon>
        <taxon>Euteleostomi</taxon>
        <taxon>Actinopterygii</taxon>
        <taxon>Neopterygii</taxon>
        <taxon>Teleostei</taxon>
        <taxon>Notacanthiformes</taxon>
        <taxon>Halosauridae</taxon>
        <taxon>Aldrovandia</taxon>
    </lineage>
</organism>
<evidence type="ECO:0000256" key="10">
    <source>
        <dbReference type="SAM" id="MobiDB-lite"/>
    </source>
</evidence>
<evidence type="ECO:0000313" key="12">
    <source>
        <dbReference type="EMBL" id="KAJ8399184.1"/>
    </source>
</evidence>
<evidence type="ECO:0000256" key="5">
    <source>
        <dbReference type="ARBA" id="ARBA00022792"/>
    </source>
</evidence>
<comment type="caution">
    <text evidence="12">The sequence shown here is derived from an EMBL/GenBank/DDBJ whole genome shotgun (WGS) entry which is preliminary data.</text>
</comment>
<dbReference type="GO" id="GO:0006123">
    <property type="term" value="P:mitochondrial electron transport, cytochrome c to oxygen"/>
    <property type="evidence" value="ECO:0007669"/>
    <property type="project" value="InterPro"/>
</dbReference>
<sequence>MKSSSAFETRDQAAHTQHVGHARGMFAVLRGIPQTGLLMRAKAVLQDHSSNIYSKPPKDKIGPGQTLFTMSVFAVSLLAPAGWIIRHIPEYRKRARPPAEDAPPNNIM</sequence>
<keyword evidence="9 11" id="KW-0472">Membrane</keyword>
<reference evidence="12" key="1">
    <citation type="journal article" date="2023" name="Science">
        <title>Genome structures resolve the early diversification of teleost fishes.</title>
        <authorList>
            <person name="Parey E."/>
            <person name="Louis A."/>
            <person name="Montfort J."/>
            <person name="Bouchez O."/>
            <person name="Roques C."/>
            <person name="Iampietro C."/>
            <person name="Lluch J."/>
            <person name="Castinel A."/>
            <person name="Donnadieu C."/>
            <person name="Desvignes T."/>
            <person name="Floi Bucao C."/>
            <person name="Jouanno E."/>
            <person name="Wen M."/>
            <person name="Mejri S."/>
            <person name="Dirks R."/>
            <person name="Jansen H."/>
            <person name="Henkel C."/>
            <person name="Chen W.J."/>
            <person name="Zahm M."/>
            <person name="Cabau C."/>
            <person name="Klopp C."/>
            <person name="Thompson A.W."/>
            <person name="Robinson-Rechavi M."/>
            <person name="Braasch I."/>
            <person name="Lecointre G."/>
            <person name="Bobe J."/>
            <person name="Postlethwait J.H."/>
            <person name="Berthelot C."/>
            <person name="Roest Crollius H."/>
            <person name="Guiguen Y."/>
        </authorList>
    </citation>
    <scope>NUCLEOTIDE SEQUENCE</scope>
    <source>
        <strain evidence="12">NC1722</strain>
    </source>
</reference>
<accession>A0AAD7SAV7</accession>
<evidence type="ECO:0000256" key="11">
    <source>
        <dbReference type="SAM" id="Phobius"/>
    </source>
</evidence>
<comment type="subcellular location">
    <subcellularLocation>
        <location evidence="1">Mitochondrion inner membrane</location>
        <topology evidence="1">Single-pass membrane protein</topology>
    </subcellularLocation>
</comment>
<dbReference type="Proteomes" id="UP001221898">
    <property type="component" value="Unassembled WGS sequence"/>
</dbReference>
<evidence type="ECO:0000256" key="3">
    <source>
        <dbReference type="ARBA" id="ARBA00010117"/>
    </source>
</evidence>
<proteinExistence type="inferred from homology"/>
<evidence type="ECO:0000313" key="13">
    <source>
        <dbReference type="Proteomes" id="UP001221898"/>
    </source>
</evidence>
<dbReference type="Pfam" id="PF02285">
    <property type="entry name" value="COX8"/>
    <property type="match status" value="1"/>
</dbReference>
<keyword evidence="7 11" id="KW-1133">Transmembrane helix</keyword>
<evidence type="ECO:0000256" key="2">
    <source>
        <dbReference type="ARBA" id="ARBA00004673"/>
    </source>
</evidence>
<dbReference type="SUPFAM" id="SSF81431">
    <property type="entry name" value="Mitochondrial cytochrome c oxidase subunit VIIIb (aka IX)"/>
    <property type="match status" value="1"/>
</dbReference>
<name>A0AAD7SAV7_9TELE</name>
<evidence type="ECO:0000256" key="9">
    <source>
        <dbReference type="ARBA" id="ARBA00023136"/>
    </source>
</evidence>
<gene>
    <name evidence="12" type="ORF">AAFF_G00415630</name>
</gene>
<dbReference type="PANTHER" id="PTHR16717">
    <property type="entry name" value="CYTOCHROME C OXIDASE POLYPEPTIDE VIII"/>
    <property type="match status" value="1"/>
</dbReference>
<dbReference type="AlphaFoldDB" id="A0AAD7SAV7"/>
<evidence type="ECO:0000256" key="1">
    <source>
        <dbReference type="ARBA" id="ARBA00004434"/>
    </source>
</evidence>
<dbReference type="PANTHER" id="PTHR16717:SF7">
    <property type="entry name" value="CYTOCHROME C OXIDASE SUBUNIT 8A, MITOCHONDRIAL-LIKE"/>
    <property type="match status" value="1"/>
</dbReference>
<dbReference type="Gene3D" id="4.10.81.10">
    <property type="entry name" value="Cytochrome c oxidase, subunit 8"/>
    <property type="match status" value="1"/>
</dbReference>
<keyword evidence="4 11" id="KW-0812">Transmembrane</keyword>
<feature type="transmembrane region" description="Helical" evidence="11">
    <location>
        <begin position="66"/>
        <end position="85"/>
    </location>
</feature>
<keyword evidence="8" id="KW-0496">Mitochondrion</keyword>
<keyword evidence="6" id="KW-0809">Transit peptide</keyword>
<dbReference type="InterPro" id="IPR003205">
    <property type="entry name" value="Cyt_c_oxidase_su8"/>
</dbReference>
<dbReference type="GO" id="GO:0005743">
    <property type="term" value="C:mitochondrial inner membrane"/>
    <property type="evidence" value="ECO:0007669"/>
    <property type="project" value="UniProtKB-SubCell"/>
</dbReference>
<dbReference type="InterPro" id="IPR036548">
    <property type="entry name" value="Cyt_c_oxidase_su8_sf"/>
</dbReference>
<feature type="region of interest" description="Disordered" evidence="10">
    <location>
        <begin position="1"/>
        <end position="20"/>
    </location>
</feature>
<evidence type="ECO:0000256" key="6">
    <source>
        <dbReference type="ARBA" id="ARBA00022946"/>
    </source>
</evidence>
<keyword evidence="5" id="KW-0999">Mitochondrion inner membrane</keyword>
<evidence type="ECO:0000256" key="8">
    <source>
        <dbReference type="ARBA" id="ARBA00023128"/>
    </source>
</evidence>
<evidence type="ECO:0000256" key="7">
    <source>
        <dbReference type="ARBA" id="ARBA00022989"/>
    </source>
</evidence>
<dbReference type="EMBL" id="JAINUG010000085">
    <property type="protein sequence ID" value="KAJ8399184.1"/>
    <property type="molecule type" value="Genomic_DNA"/>
</dbReference>
<dbReference type="GO" id="GO:0045277">
    <property type="term" value="C:respiratory chain complex IV"/>
    <property type="evidence" value="ECO:0007669"/>
    <property type="project" value="InterPro"/>
</dbReference>